<dbReference type="Proteomes" id="UP000007305">
    <property type="component" value="Chromosome 8"/>
</dbReference>
<dbReference type="Pfam" id="PF00808">
    <property type="entry name" value="CBFD_NFYB_HMF"/>
    <property type="match status" value="1"/>
</dbReference>
<name>A0A804QL06_MAIZE</name>
<dbReference type="InterPro" id="IPR003958">
    <property type="entry name" value="CBFA_NFYB_domain"/>
</dbReference>
<feature type="compositionally biased region" description="Low complexity" evidence="4">
    <location>
        <begin position="90"/>
        <end position="103"/>
    </location>
</feature>
<evidence type="ECO:0000313" key="7">
    <source>
        <dbReference type="Proteomes" id="UP000007305"/>
    </source>
</evidence>
<evidence type="ECO:0000256" key="1">
    <source>
        <dbReference type="ARBA" id="ARBA00009053"/>
    </source>
</evidence>
<dbReference type="GO" id="GO:0000981">
    <property type="term" value="F:DNA-binding transcription factor activity, RNA polymerase II-specific"/>
    <property type="evidence" value="ECO:0000318"/>
    <property type="project" value="GO_Central"/>
</dbReference>
<evidence type="ECO:0000256" key="4">
    <source>
        <dbReference type="SAM" id="MobiDB-lite"/>
    </source>
</evidence>
<dbReference type="AlphaFoldDB" id="A0A804QL06"/>
<keyword evidence="7" id="KW-1185">Reference proteome</keyword>
<reference evidence="7" key="1">
    <citation type="journal article" date="2009" name="Science">
        <title>The B73 maize genome: complexity, diversity, and dynamics.</title>
        <authorList>
            <person name="Schnable P.S."/>
            <person name="Ware D."/>
            <person name="Fulton R.S."/>
            <person name="Stein J.C."/>
            <person name="Wei F."/>
            <person name="Pasternak S."/>
            <person name="Liang C."/>
            <person name="Zhang J."/>
            <person name="Fulton L."/>
            <person name="Graves T.A."/>
            <person name="Minx P."/>
            <person name="Reily A.D."/>
            <person name="Courtney L."/>
            <person name="Kruchowski S.S."/>
            <person name="Tomlinson C."/>
            <person name="Strong C."/>
            <person name="Delehaunty K."/>
            <person name="Fronick C."/>
            <person name="Courtney B."/>
            <person name="Rock S.M."/>
            <person name="Belter E."/>
            <person name="Du F."/>
            <person name="Kim K."/>
            <person name="Abbott R.M."/>
            <person name="Cotton M."/>
            <person name="Levy A."/>
            <person name="Marchetto P."/>
            <person name="Ochoa K."/>
            <person name="Jackson S.M."/>
            <person name="Gillam B."/>
            <person name="Chen W."/>
            <person name="Yan L."/>
            <person name="Higginbotham J."/>
            <person name="Cardenas M."/>
            <person name="Waligorski J."/>
            <person name="Applebaum E."/>
            <person name="Phelps L."/>
            <person name="Falcone J."/>
            <person name="Kanchi K."/>
            <person name="Thane T."/>
            <person name="Scimone A."/>
            <person name="Thane N."/>
            <person name="Henke J."/>
            <person name="Wang T."/>
            <person name="Ruppert J."/>
            <person name="Shah N."/>
            <person name="Rotter K."/>
            <person name="Hodges J."/>
            <person name="Ingenthron E."/>
            <person name="Cordes M."/>
            <person name="Kohlberg S."/>
            <person name="Sgro J."/>
            <person name="Delgado B."/>
            <person name="Mead K."/>
            <person name="Chinwalla A."/>
            <person name="Leonard S."/>
            <person name="Crouse K."/>
            <person name="Collura K."/>
            <person name="Kudrna D."/>
            <person name="Currie J."/>
            <person name="He R."/>
            <person name="Angelova A."/>
            <person name="Rajasekar S."/>
            <person name="Mueller T."/>
            <person name="Lomeli R."/>
            <person name="Scara G."/>
            <person name="Ko A."/>
            <person name="Delaney K."/>
            <person name="Wissotski M."/>
            <person name="Lopez G."/>
            <person name="Campos D."/>
            <person name="Braidotti M."/>
            <person name="Ashley E."/>
            <person name="Golser W."/>
            <person name="Kim H."/>
            <person name="Lee S."/>
            <person name="Lin J."/>
            <person name="Dujmic Z."/>
            <person name="Kim W."/>
            <person name="Talag J."/>
            <person name="Zuccolo A."/>
            <person name="Fan C."/>
            <person name="Sebastian A."/>
            <person name="Kramer M."/>
            <person name="Spiegel L."/>
            <person name="Nascimento L."/>
            <person name="Zutavern T."/>
            <person name="Miller B."/>
            <person name="Ambroise C."/>
            <person name="Muller S."/>
            <person name="Spooner W."/>
            <person name="Narechania A."/>
            <person name="Ren L."/>
            <person name="Wei S."/>
            <person name="Kumari S."/>
            <person name="Faga B."/>
            <person name="Levy M.J."/>
            <person name="McMahan L."/>
            <person name="Van Buren P."/>
            <person name="Vaughn M.W."/>
            <person name="Ying K."/>
            <person name="Yeh C.-T."/>
            <person name="Emrich S.J."/>
            <person name="Jia Y."/>
            <person name="Kalyanaraman A."/>
            <person name="Hsia A.-P."/>
            <person name="Barbazuk W.B."/>
            <person name="Baucom R.S."/>
            <person name="Brutnell T.P."/>
            <person name="Carpita N.C."/>
            <person name="Chaparro C."/>
            <person name="Chia J.-M."/>
            <person name="Deragon J.-M."/>
            <person name="Estill J.C."/>
            <person name="Fu Y."/>
            <person name="Jeddeloh J.A."/>
            <person name="Han Y."/>
            <person name="Lee H."/>
            <person name="Li P."/>
            <person name="Lisch D.R."/>
            <person name="Liu S."/>
            <person name="Liu Z."/>
            <person name="Nagel D.H."/>
            <person name="McCann M.C."/>
            <person name="SanMiguel P."/>
            <person name="Myers A.M."/>
            <person name="Nettleton D."/>
            <person name="Nguyen J."/>
            <person name="Penning B.W."/>
            <person name="Ponnala L."/>
            <person name="Schneider K.L."/>
            <person name="Schwartz D.C."/>
            <person name="Sharma A."/>
            <person name="Soderlund C."/>
            <person name="Springer N.M."/>
            <person name="Sun Q."/>
            <person name="Wang H."/>
            <person name="Waterman M."/>
            <person name="Westerman R."/>
            <person name="Wolfgruber T.K."/>
            <person name="Yang L."/>
            <person name="Yu Y."/>
            <person name="Zhang L."/>
            <person name="Zhou S."/>
            <person name="Zhu Q."/>
            <person name="Bennetzen J.L."/>
            <person name="Dawe R.K."/>
            <person name="Jiang J."/>
            <person name="Jiang N."/>
            <person name="Presting G.G."/>
            <person name="Wessler S.R."/>
            <person name="Aluru S."/>
            <person name="Martienssen R.A."/>
            <person name="Clifton S.W."/>
            <person name="McCombie W.R."/>
            <person name="Wing R.A."/>
            <person name="Wilson R.K."/>
        </authorList>
    </citation>
    <scope>NUCLEOTIDE SEQUENCE [LARGE SCALE GENOMIC DNA]</scope>
    <source>
        <strain evidence="7">cv. B73</strain>
    </source>
</reference>
<dbReference type="CDD" id="cd22907">
    <property type="entry name" value="HFD_NFYB"/>
    <property type="match status" value="1"/>
</dbReference>
<evidence type="ECO:0000256" key="3">
    <source>
        <dbReference type="ARBA" id="ARBA00023163"/>
    </source>
</evidence>
<dbReference type="GO" id="GO:0001228">
    <property type="term" value="F:DNA-binding transcription activator activity, RNA polymerase II-specific"/>
    <property type="evidence" value="ECO:0007669"/>
    <property type="project" value="InterPro"/>
</dbReference>
<organism evidence="6 7">
    <name type="scientific">Zea mays</name>
    <name type="common">Maize</name>
    <dbReference type="NCBI Taxonomy" id="4577"/>
    <lineage>
        <taxon>Eukaryota</taxon>
        <taxon>Viridiplantae</taxon>
        <taxon>Streptophyta</taxon>
        <taxon>Embryophyta</taxon>
        <taxon>Tracheophyta</taxon>
        <taxon>Spermatophyta</taxon>
        <taxon>Magnoliopsida</taxon>
        <taxon>Liliopsida</taxon>
        <taxon>Poales</taxon>
        <taxon>Poaceae</taxon>
        <taxon>PACMAD clade</taxon>
        <taxon>Panicoideae</taxon>
        <taxon>Andropogonodae</taxon>
        <taxon>Andropogoneae</taxon>
        <taxon>Tripsacinae</taxon>
        <taxon>Zea</taxon>
    </lineage>
</organism>
<dbReference type="InterPro" id="IPR009072">
    <property type="entry name" value="Histone-fold"/>
</dbReference>
<feature type="region of interest" description="Disordered" evidence="4">
    <location>
        <begin position="48"/>
        <end position="114"/>
    </location>
</feature>
<keyword evidence="2" id="KW-0805">Transcription regulation</keyword>
<dbReference type="InterPro" id="IPR027113">
    <property type="entry name" value="Transc_fact_NFYB/HAP3"/>
</dbReference>
<dbReference type="GO" id="GO:0046982">
    <property type="term" value="F:protein heterodimerization activity"/>
    <property type="evidence" value="ECO:0007669"/>
    <property type="project" value="InterPro"/>
</dbReference>
<evidence type="ECO:0000256" key="2">
    <source>
        <dbReference type="ARBA" id="ARBA00023015"/>
    </source>
</evidence>
<dbReference type="PANTHER" id="PTHR11064">
    <property type="entry name" value="CCAAT-BINDING TRANSCRIPTION FACTOR-RELATED"/>
    <property type="match status" value="1"/>
</dbReference>
<protein>
    <recommendedName>
        <fullName evidence="5">Transcription factor CBF/NF-Y/archaeal histone domain-containing protein</fullName>
    </recommendedName>
</protein>
<reference evidence="6" key="2">
    <citation type="submission" date="2019-07" db="EMBL/GenBank/DDBJ databases">
        <authorList>
            <person name="Seetharam A."/>
            <person name="Woodhouse M."/>
            <person name="Cannon E."/>
        </authorList>
    </citation>
    <scope>NUCLEOTIDE SEQUENCE [LARGE SCALE GENOMIC DNA]</scope>
    <source>
        <strain evidence="6">cv. B73</strain>
    </source>
</reference>
<dbReference type="GO" id="GO:0016602">
    <property type="term" value="C:CCAAT-binding factor complex"/>
    <property type="evidence" value="ECO:0000318"/>
    <property type="project" value="GO_Central"/>
</dbReference>
<evidence type="ECO:0000259" key="5">
    <source>
        <dbReference type="Pfam" id="PF00808"/>
    </source>
</evidence>
<dbReference type="GO" id="GO:0006357">
    <property type="term" value="P:regulation of transcription by RNA polymerase II"/>
    <property type="evidence" value="ECO:0000318"/>
    <property type="project" value="GO_Central"/>
</dbReference>
<evidence type="ECO:0000313" key="6">
    <source>
        <dbReference type="EnsemblPlants" id="Zm00001eb341980_P001"/>
    </source>
</evidence>
<reference evidence="6" key="3">
    <citation type="submission" date="2021-05" db="UniProtKB">
        <authorList>
            <consortium name="EnsemblPlants"/>
        </authorList>
    </citation>
    <scope>IDENTIFICATION</scope>
    <source>
        <strain evidence="6">cv. B73</strain>
    </source>
</reference>
<comment type="similarity">
    <text evidence="1">Belongs to the NFYB/HAP3 subunit family.</text>
</comment>
<dbReference type="EnsemblPlants" id="Zm00001eb341980_T001">
    <property type="protein sequence ID" value="Zm00001eb341980_P001"/>
    <property type="gene ID" value="Zm00001eb341980"/>
</dbReference>
<dbReference type="InParanoid" id="A0A804QL06"/>
<dbReference type="Gene3D" id="1.10.20.10">
    <property type="entry name" value="Histone, subunit A"/>
    <property type="match status" value="2"/>
</dbReference>
<keyword evidence="3" id="KW-0804">Transcription</keyword>
<dbReference type="Gramene" id="Zm00001eb341980_T001">
    <property type="protein sequence ID" value="Zm00001eb341980_P001"/>
    <property type="gene ID" value="Zm00001eb341980"/>
</dbReference>
<feature type="domain" description="Transcription factor CBF/NF-Y/archaeal histone" evidence="5">
    <location>
        <begin position="18"/>
        <end position="50"/>
    </location>
</feature>
<sequence>MSEVEANAGSGGKEQDRFLPVANIGRIMRRAVPENGKIARDARECVSEFIRPTELPAPSTPSARPMPTEPPRLRSTLAPKAEPSSSLRITAATPTRPAAEPKTSTGISTAQPDCPHRIISAGRVTSASDKCVKERRKTNDDDIIWSLGTLGFEEYVEPVKIYLNNYRERTKYNNMEPDAVDFFGECMNSPRNGRTPLANEIYEQMVAEKERELEEGEAQKSPSKIVADSLSQISHSSTFLPNIGVCLNASNLCGGTF</sequence>
<dbReference type="SUPFAM" id="SSF47113">
    <property type="entry name" value="Histone-fold"/>
    <property type="match status" value="2"/>
</dbReference>
<proteinExistence type="inferred from homology"/>
<dbReference type="PANTHER" id="PTHR11064:SF109">
    <property type="entry name" value="NUCLEAR TRANSCRIPTION FACTOR Y SUBUNIT B-4"/>
    <property type="match status" value="1"/>
</dbReference>
<accession>A0A804QL06</accession>